<feature type="transmembrane region" description="Helical" evidence="7">
    <location>
        <begin position="20"/>
        <end position="41"/>
    </location>
</feature>
<accession>A0A5N5TBL8</accession>
<dbReference type="AlphaFoldDB" id="A0A5N5TBL8"/>
<evidence type="ECO:0000313" key="9">
    <source>
        <dbReference type="Proteomes" id="UP000326759"/>
    </source>
</evidence>
<name>A0A5N5TBL8_9CRUS</name>
<dbReference type="GO" id="GO:1902495">
    <property type="term" value="C:transmembrane transporter complex"/>
    <property type="evidence" value="ECO:0007669"/>
    <property type="project" value="TreeGrafter"/>
</dbReference>
<evidence type="ECO:0000256" key="3">
    <source>
        <dbReference type="ARBA" id="ARBA00023043"/>
    </source>
</evidence>
<dbReference type="InterPro" id="IPR052076">
    <property type="entry name" value="TRP_cation_channel"/>
</dbReference>
<keyword evidence="1" id="KW-0813">Transport</keyword>
<keyword evidence="7" id="KW-1133">Transmembrane helix</keyword>
<dbReference type="GO" id="GO:0022857">
    <property type="term" value="F:transmembrane transporter activity"/>
    <property type="evidence" value="ECO:0007669"/>
    <property type="project" value="TreeGrafter"/>
</dbReference>
<evidence type="ECO:0000256" key="2">
    <source>
        <dbReference type="ARBA" id="ARBA00022737"/>
    </source>
</evidence>
<organism evidence="8 9">
    <name type="scientific">Armadillidium nasatum</name>
    <dbReference type="NCBI Taxonomy" id="96803"/>
    <lineage>
        <taxon>Eukaryota</taxon>
        <taxon>Metazoa</taxon>
        <taxon>Ecdysozoa</taxon>
        <taxon>Arthropoda</taxon>
        <taxon>Crustacea</taxon>
        <taxon>Multicrustacea</taxon>
        <taxon>Malacostraca</taxon>
        <taxon>Eumalacostraca</taxon>
        <taxon>Peracarida</taxon>
        <taxon>Isopoda</taxon>
        <taxon>Oniscidea</taxon>
        <taxon>Crinocheta</taxon>
        <taxon>Armadillidiidae</taxon>
        <taxon>Armadillidium</taxon>
    </lineage>
</organism>
<evidence type="ECO:0000256" key="6">
    <source>
        <dbReference type="ARBA" id="ARBA00023303"/>
    </source>
</evidence>
<keyword evidence="9" id="KW-1185">Reference proteome</keyword>
<sequence>MATGEFEYSDLSSNFIHSSVLYATSAVLVFLLFLFLIFLVLMNVMNGLAVTDTQQVMEEATLYSLKSRLELIYLIEEMLLVSPYLQKVLRKIHLIIPPKNPFLFVKVNYPKKDKRILYGARNEEFCKLDNDSAHILKSYRLNLISEKEERERSNPVDECLSILQELRDMAAQNPRMLSPENLSPSSSRGRLS</sequence>
<dbReference type="PANTHER" id="PTHR47143">
    <property type="entry name" value="TRANSIENT RECEPTOR POTENTIAL CATION CHANNEL PROTEIN PAINLESS"/>
    <property type="match status" value="1"/>
</dbReference>
<reference evidence="8 9" key="1">
    <citation type="journal article" date="2019" name="PLoS Biol.">
        <title>Sex chromosomes control vertical transmission of feminizing Wolbachia symbionts in an isopod.</title>
        <authorList>
            <person name="Becking T."/>
            <person name="Chebbi M.A."/>
            <person name="Giraud I."/>
            <person name="Moumen B."/>
            <person name="Laverre T."/>
            <person name="Caubet Y."/>
            <person name="Peccoud J."/>
            <person name="Gilbert C."/>
            <person name="Cordaux R."/>
        </authorList>
    </citation>
    <scope>NUCLEOTIDE SEQUENCE [LARGE SCALE GENOMIC DNA]</scope>
    <source>
        <strain evidence="8">ANa2</strain>
        <tissue evidence="8">Whole body excluding digestive tract and cuticle</tissue>
    </source>
</reference>
<keyword evidence="7" id="KW-0472">Membrane</keyword>
<gene>
    <name evidence="8" type="ORF">Anas_11516</name>
</gene>
<evidence type="ECO:0000256" key="7">
    <source>
        <dbReference type="SAM" id="Phobius"/>
    </source>
</evidence>
<dbReference type="Proteomes" id="UP000326759">
    <property type="component" value="Unassembled WGS sequence"/>
</dbReference>
<evidence type="ECO:0000256" key="1">
    <source>
        <dbReference type="ARBA" id="ARBA00022448"/>
    </source>
</evidence>
<dbReference type="GO" id="GO:0034220">
    <property type="term" value="P:monoatomic ion transmembrane transport"/>
    <property type="evidence" value="ECO:0007669"/>
    <property type="project" value="UniProtKB-KW"/>
</dbReference>
<comment type="caution">
    <text evidence="8">The sequence shown here is derived from an EMBL/GenBank/DDBJ whole genome shotgun (WGS) entry which is preliminary data.</text>
</comment>
<keyword evidence="7" id="KW-0812">Transmembrane</keyword>
<dbReference type="PANTHER" id="PTHR47143:SF1">
    <property type="entry name" value="ION_TRANS DOMAIN-CONTAINING PROTEIN"/>
    <property type="match status" value="1"/>
</dbReference>
<evidence type="ECO:0008006" key="10">
    <source>
        <dbReference type="Google" id="ProtNLM"/>
    </source>
</evidence>
<keyword evidence="2" id="KW-0677">Repeat</keyword>
<keyword evidence="5" id="KW-0325">Glycoprotein</keyword>
<evidence type="ECO:0000256" key="4">
    <source>
        <dbReference type="ARBA" id="ARBA00023065"/>
    </source>
</evidence>
<protein>
    <recommendedName>
        <fullName evidence="10">Transient receptor potential cation channel subfamily A member 1</fullName>
    </recommendedName>
</protein>
<evidence type="ECO:0000256" key="5">
    <source>
        <dbReference type="ARBA" id="ARBA00023180"/>
    </source>
</evidence>
<proteinExistence type="predicted"/>
<dbReference type="EMBL" id="SEYY01003958">
    <property type="protein sequence ID" value="KAB7504016.1"/>
    <property type="molecule type" value="Genomic_DNA"/>
</dbReference>
<evidence type="ECO:0000313" key="8">
    <source>
        <dbReference type="EMBL" id="KAB7504016.1"/>
    </source>
</evidence>
<keyword evidence="3" id="KW-0040">ANK repeat</keyword>
<dbReference type="OrthoDB" id="2157354at2759"/>
<keyword evidence="4" id="KW-0406">Ion transport</keyword>
<keyword evidence="6" id="KW-0407">Ion channel</keyword>